<protein>
    <submittedName>
        <fullName evidence="1">Uncharacterized protein</fullName>
    </submittedName>
</protein>
<sequence>MLHVRHFRPSATEFNQPGCLLHEAHHYCNRTAPIYLLERPWEQRRRLVELFLHVLENYLYHKWFRPYRSEIEYGQFLAAVIYPKPIESLPARERCSRPVVDLIRAMHSHTCTKVLAAQDRVRTGGTGALAELMSWSSADPGDQARLTHLTSREPEQHVRDLDFFILQPVFRAVAVAARTRDYEGENRSELGRVPVLVVRTGVEEGLSAPIDLDAIPEDKRKGVVTEDGGPDGKILLSAVETDLDTAVAFLMGLEQREIAAFGLRPDPVESTRNLESGFTELTREDVLLIADRLGWDAEAWPPPEGPSSTWVDTEIYTTWSGLGAEADDVYDATTATPKRECAEEEYEARYLARQLPGRDLTFWDDDDDSKLVDELL</sequence>
<organism evidence="1 2">
    <name type="scientific">Diplogelasinospora grovesii</name>
    <dbReference type="NCBI Taxonomy" id="303347"/>
    <lineage>
        <taxon>Eukaryota</taxon>
        <taxon>Fungi</taxon>
        <taxon>Dikarya</taxon>
        <taxon>Ascomycota</taxon>
        <taxon>Pezizomycotina</taxon>
        <taxon>Sordariomycetes</taxon>
        <taxon>Sordariomycetidae</taxon>
        <taxon>Sordariales</taxon>
        <taxon>Diplogelasinosporaceae</taxon>
        <taxon>Diplogelasinospora</taxon>
    </lineage>
</organism>
<dbReference type="AlphaFoldDB" id="A0AAN6N7E9"/>
<reference evidence="2" key="1">
    <citation type="journal article" date="2023" name="Mol. Phylogenet. Evol.">
        <title>Genome-scale phylogeny and comparative genomics of the fungal order Sordariales.</title>
        <authorList>
            <person name="Hensen N."/>
            <person name="Bonometti L."/>
            <person name="Westerberg I."/>
            <person name="Brannstrom I.O."/>
            <person name="Guillou S."/>
            <person name="Cros-Aarteil S."/>
            <person name="Calhoun S."/>
            <person name="Haridas S."/>
            <person name="Kuo A."/>
            <person name="Mondo S."/>
            <person name="Pangilinan J."/>
            <person name="Riley R."/>
            <person name="LaButti K."/>
            <person name="Andreopoulos B."/>
            <person name="Lipzen A."/>
            <person name="Chen C."/>
            <person name="Yan M."/>
            <person name="Daum C."/>
            <person name="Ng V."/>
            <person name="Clum A."/>
            <person name="Steindorff A."/>
            <person name="Ohm R.A."/>
            <person name="Martin F."/>
            <person name="Silar P."/>
            <person name="Natvig D.O."/>
            <person name="Lalanne C."/>
            <person name="Gautier V."/>
            <person name="Ament-Velasquez S.L."/>
            <person name="Kruys A."/>
            <person name="Hutchinson M.I."/>
            <person name="Powell A.J."/>
            <person name="Barry K."/>
            <person name="Miller A.N."/>
            <person name="Grigoriev I.V."/>
            <person name="Debuchy R."/>
            <person name="Gladieux P."/>
            <person name="Hiltunen Thoren M."/>
            <person name="Johannesson H."/>
        </authorList>
    </citation>
    <scope>NUCLEOTIDE SEQUENCE [LARGE SCALE GENOMIC DNA]</scope>
    <source>
        <strain evidence="2">CBS 340.73</strain>
    </source>
</reference>
<proteinExistence type="predicted"/>
<name>A0AAN6N7E9_9PEZI</name>
<dbReference type="Proteomes" id="UP001303473">
    <property type="component" value="Unassembled WGS sequence"/>
</dbReference>
<evidence type="ECO:0000313" key="2">
    <source>
        <dbReference type="Proteomes" id="UP001303473"/>
    </source>
</evidence>
<comment type="caution">
    <text evidence="1">The sequence shown here is derived from an EMBL/GenBank/DDBJ whole genome shotgun (WGS) entry which is preliminary data.</text>
</comment>
<evidence type="ECO:0000313" key="1">
    <source>
        <dbReference type="EMBL" id="KAK3939971.1"/>
    </source>
</evidence>
<dbReference type="EMBL" id="MU853802">
    <property type="protein sequence ID" value="KAK3939971.1"/>
    <property type="molecule type" value="Genomic_DNA"/>
</dbReference>
<accession>A0AAN6N7E9</accession>
<gene>
    <name evidence="1" type="ORF">QBC46DRAFT_314568</name>
</gene>
<keyword evidence="2" id="KW-1185">Reference proteome</keyword>